<dbReference type="EMBL" id="QGLP01000005">
    <property type="protein sequence ID" value="PXZ04214.1"/>
    <property type="molecule type" value="Genomic_DNA"/>
</dbReference>
<gene>
    <name evidence="1" type="ORF">DKK79_07570</name>
</gene>
<proteinExistence type="predicted"/>
<sequence length="137" mass="15869">MASRYLNSPFLTSQIKFLFTHKKAGIYNKIIQFVTELAKVFSDCYIEINLKDTFPKQNALFPKRIGTSMIVYIPSPLNADDYPEAHRIIPINRDDKQVGTVIISLDHIPNRDNVEDIEIINRLDVRLREADLLPIRK</sequence>
<name>A0A2V4E1S3_9GAMM</name>
<protein>
    <submittedName>
        <fullName evidence="1">Uncharacterized protein</fullName>
    </submittedName>
</protein>
<reference evidence="1 2" key="1">
    <citation type="submission" date="2018-05" db="EMBL/GenBank/DDBJ databases">
        <title>Reference genomes for bee gut microbiota database.</title>
        <authorList>
            <person name="Ellegaard K.M."/>
        </authorList>
    </citation>
    <scope>NUCLEOTIDE SEQUENCE [LARGE SCALE GENOMIC DNA]</scope>
    <source>
        <strain evidence="1 2">ESL0177</strain>
    </source>
</reference>
<accession>A0A2V4E1S3</accession>
<comment type="caution">
    <text evidence="1">The sequence shown here is derived from an EMBL/GenBank/DDBJ whole genome shotgun (WGS) entry which is preliminary data.</text>
</comment>
<evidence type="ECO:0000313" key="2">
    <source>
        <dbReference type="Proteomes" id="UP000247483"/>
    </source>
</evidence>
<dbReference type="AlphaFoldDB" id="A0A2V4E1S3"/>
<dbReference type="Proteomes" id="UP000247483">
    <property type="component" value="Unassembled WGS sequence"/>
</dbReference>
<organism evidence="1 2">
    <name type="scientific">Gilliamella apicola</name>
    <dbReference type="NCBI Taxonomy" id="1196095"/>
    <lineage>
        <taxon>Bacteria</taxon>
        <taxon>Pseudomonadati</taxon>
        <taxon>Pseudomonadota</taxon>
        <taxon>Gammaproteobacteria</taxon>
        <taxon>Orbales</taxon>
        <taxon>Orbaceae</taxon>
        <taxon>Gilliamella</taxon>
    </lineage>
</organism>
<evidence type="ECO:0000313" key="1">
    <source>
        <dbReference type="EMBL" id="PXZ04214.1"/>
    </source>
</evidence>
<dbReference type="RefSeq" id="WP_110423558.1">
    <property type="nucleotide sequence ID" value="NZ_QGLP01000005.1"/>
</dbReference>